<evidence type="ECO:0000256" key="6">
    <source>
        <dbReference type="RuleBase" id="RU364113"/>
    </source>
</evidence>
<feature type="compositionally biased region" description="Basic and acidic residues" evidence="7">
    <location>
        <begin position="12"/>
        <end position="28"/>
    </location>
</feature>
<dbReference type="EMBL" id="JACHXD010000004">
    <property type="protein sequence ID" value="MBB3118813.1"/>
    <property type="molecule type" value="Genomic_DNA"/>
</dbReference>
<evidence type="ECO:0000259" key="8">
    <source>
        <dbReference type="SMART" id="SM00244"/>
    </source>
</evidence>
<dbReference type="InterPro" id="IPR050710">
    <property type="entry name" value="Band7/mec-2_domain"/>
</dbReference>
<keyword evidence="5" id="KW-0472">Membrane</keyword>
<comment type="function">
    <text evidence="6">HflC and HflK could encode or regulate a protease.</text>
</comment>
<feature type="compositionally biased region" description="Gly residues" evidence="7">
    <location>
        <begin position="58"/>
        <end position="69"/>
    </location>
</feature>
<comment type="similarity">
    <text evidence="2 6">Belongs to the band 7/mec-2 family. HflK subfamily.</text>
</comment>
<evidence type="ECO:0000256" key="3">
    <source>
        <dbReference type="ARBA" id="ARBA00022692"/>
    </source>
</evidence>
<dbReference type="InterPro" id="IPR001107">
    <property type="entry name" value="Band_7"/>
</dbReference>
<dbReference type="InterPro" id="IPR036013">
    <property type="entry name" value="Band_7/SPFH_dom_sf"/>
</dbReference>
<evidence type="ECO:0000256" key="5">
    <source>
        <dbReference type="ARBA" id="ARBA00023136"/>
    </source>
</evidence>
<keyword evidence="4" id="KW-1133">Transmembrane helix</keyword>
<gene>
    <name evidence="9" type="ORF">FHS03_001858</name>
</gene>
<dbReference type="SMART" id="SM00244">
    <property type="entry name" value="PHB"/>
    <property type="match status" value="1"/>
</dbReference>
<dbReference type="SUPFAM" id="SSF117892">
    <property type="entry name" value="Band 7/SPFH domain"/>
    <property type="match status" value="1"/>
</dbReference>
<dbReference type="NCBIfam" id="TIGR01933">
    <property type="entry name" value="hflK"/>
    <property type="match status" value="1"/>
</dbReference>
<evidence type="ECO:0000256" key="2">
    <source>
        <dbReference type="ARBA" id="ARBA00006971"/>
    </source>
</evidence>
<dbReference type="Pfam" id="PF01145">
    <property type="entry name" value="Band_7"/>
    <property type="match status" value="1"/>
</dbReference>
<dbReference type="Gene3D" id="3.30.479.30">
    <property type="entry name" value="Band 7 domain"/>
    <property type="match status" value="1"/>
</dbReference>
<comment type="subunit">
    <text evidence="6">HflC and HflK may interact to form a multimeric complex.</text>
</comment>
<feature type="domain" description="Band 7" evidence="8">
    <location>
        <begin position="92"/>
        <end position="265"/>
    </location>
</feature>
<comment type="subcellular location">
    <subcellularLocation>
        <location evidence="1">Membrane</location>
        <topology evidence="1">Single-pass membrane protein</topology>
    </subcellularLocation>
</comment>
<reference evidence="9 10" key="1">
    <citation type="submission" date="2020-08" db="EMBL/GenBank/DDBJ databases">
        <title>Genomic Encyclopedia of Type Strains, Phase III (KMG-III): the genomes of soil and plant-associated and newly described type strains.</title>
        <authorList>
            <person name="Whitman W."/>
        </authorList>
    </citation>
    <scope>NUCLEOTIDE SEQUENCE [LARGE SCALE GENOMIC DNA]</scope>
    <source>
        <strain evidence="9 10">CECT 8897</strain>
    </source>
</reference>
<dbReference type="Pfam" id="PF12221">
    <property type="entry name" value="HflK_N"/>
    <property type="match status" value="1"/>
</dbReference>
<organism evidence="9 10">
    <name type="scientific">Pseudoduganella violacea</name>
    <dbReference type="NCBI Taxonomy" id="1715466"/>
    <lineage>
        <taxon>Bacteria</taxon>
        <taxon>Pseudomonadati</taxon>
        <taxon>Pseudomonadota</taxon>
        <taxon>Betaproteobacteria</taxon>
        <taxon>Burkholderiales</taxon>
        <taxon>Oxalobacteraceae</taxon>
        <taxon>Telluria group</taxon>
        <taxon>Pseudoduganella</taxon>
    </lineage>
</organism>
<dbReference type="InterPro" id="IPR020980">
    <property type="entry name" value="Membrane_HflK_N"/>
</dbReference>
<feature type="region of interest" description="Disordered" evidence="7">
    <location>
        <begin position="380"/>
        <end position="420"/>
    </location>
</feature>
<keyword evidence="3" id="KW-0812">Transmembrane</keyword>
<evidence type="ECO:0000256" key="7">
    <source>
        <dbReference type="SAM" id="MobiDB-lite"/>
    </source>
</evidence>
<dbReference type="PANTHER" id="PTHR43327:SF2">
    <property type="entry name" value="MODULATOR OF FTSH PROTEASE HFLK"/>
    <property type="match status" value="1"/>
</dbReference>
<keyword evidence="10" id="KW-1185">Reference proteome</keyword>
<feature type="compositionally biased region" description="Basic and acidic residues" evidence="7">
    <location>
        <begin position="403"/>
        <end position="420"/>
    </location>
</feature>
<dbReference type="CDD" id="cd03404">
    <property type="entry name" value="SPFH_HflK"/>
    <property type="match status" value="1"/>
</dbReference>
<evidence type="ECO:0000313" key="9">
    <source>
        <dbReference type="EMBL" id="MBB3118813.1"/>
    </source>
</evidence>
<dbReference type="GO" id="GO:0008233">
    <property type="term" value="F:peptidase activity"/>
    <property type="evidence" value="ECO:0007669"/>
    <property type="project" value="UniProtKB-KW"/>
</dbReference>
<dbReference type="GO" id="GO:0006508">
    <property type="term" value="P:proteolysis"/>
    <property type="evidence" value="ECO:0007669"/>
    <property type="project" value="UniProtKB-KW"/>
</dbReference>
<dbReference type="AlphaFoldDB" id="A0A7W5B957"/>
<dbReference type="InterPro" id="IPR010201">
    <property type="entry name" value="HflK"/>
</dbReference>
<sequence length="420" mass="46367">MKLSLNDPRWGSGDKDGNKHAQEGKKPGNEGPPDLDQLWRDFNQRLNGLFGQKNRGNGSNGGGSGGSGGEMKGAGATFGAVGAIAVLVWLASGAFIVQEGQTGVVTTFGKFSHTTPAGFNWRWPYPFQADETVNVSQVRTVEVGYRSNVKNKQARESLMLTDDENIIDIQFAVQFKLKDPVAWLYNNRDPEDTVRQVAETSIREIVGKSKMDFVLYEGREKVAFETQQLMQQILDRYASGVQVTNVTMQGVQPPEQVQAAFDDAVKASQDRERQKNEGQAYANDIVPKARGEAFRLLQQAEAYRAQVTENASGNADRFKQVLVEYQKAPAVTRDRMYLDTMQQIFSSTSKVMVDSKAGSNLLYLPLDKLISQVAASDAAARANATPPPPTAILLPDNPPQMDLNRRDSRSRESSRDREGR</sequence>
<keyword evidence="9" id="KW-0645">Protease</keyword>
<dbReference type="Proteomes" id="UP000541535">
    <property type="component" value="Unassembled WGS sequence"/>
</dbReference>
<comment type="caution">
    <text evidence="9">The sequence shown here is derived from an EMBL/GenBank/DDBJ whole genome shotgun (WGS) entry which is preliminary data.</text>
</comment>
<proteinExistence type="inferred from homology"/>
<evidence type="ECO:0000256" key="1">
    <source>
        <dbReference type="ARBA" id="ARBA00004167"/>
    </source>
</evidence>
<feature type="region of interest" description="Disordered" evidence="7">
    <location>
        <begin position="1"/>
        <end position="69"/>
    </location>
</feature>
<protein>
    <recommendedName>
        <fullName evidence="6">Protein HflK</fullName>
    </recommendedName>
</protein>
<dbReference type="GO" id="GO:0016020">
    <property type="term" value="C:membrane"/>
    <property type="evidence" value="ECO:0007669"/>
    <property type="project" value="UniProtKB-SubCell"/>
</dbReference>
<evidence type="ECO:0000256" key="4">
    <source>
        <dbReference type="ARBA" id="ARBA00022989"/>
    </source>
</evidence>
<dbReference type="PANTHER" id="PTHR43327">
    <property type="entry name" value="STOMATIN-LIKE PROTEIN 2, MITOCHONDRIAL"/>
    <property type="match status" value="1"/>
</dbReference>
<evidence type="ECO:0000313" key="10">
    <source>
        <dbReference type="Proteomes" id="UP000541535"/>
    </source>
</evidence>
<keyword evidence="9" id="KW-0378">Hydrolase</keyword>
<name>A0A7W5B957_9BURK</name>
<accession>A0A7W5B957</accession>